<accession>A0A8H7ZZQ4</accession>
<feature type="non-terminal residue" evidence="2">
    <location>
        <position position="1"/>
    </location>
</feature>
<evidence type="ECO:0000313" key="2">
    <source>
        <dbReference type="EMBL" id="KAG5462316.1"/>
    </source>
</evidence>
<sequence length="118" mass="12904">SVPQVQKRWSCAFTAEAIPLALLLVVSCFRHAKLAPSPLSLSPHPLFADPSTPSPPNAASPMPTEALTVDDPLRPVMVRRYPPRFRRTKGYGVSPVRIRLSLCLTCTKVRKCACNALP</sequence>
<gene>
    <name evidence="2" type="ORF">BJ554DRAFT_5375</name>
</gene>
<name>A0A8H7ZZQ4_9FUNG</name>
<dbReference type="Proteomes" id="UP000673691">
    <property type="component" value="Unassembled WGS sequence"/>
</dbReference>
<proteinExistence type="predicted"/>
<protein>
    <submittedName>
        <fullName evidence="2">Uncharacterized protein</fullName>
    </submittedName>
</protein>
<organism evidence="2 3">
    <name type="scientific">Olpidium bornovanus</name>
    <dbReference type="NCBI Taxonomy" id="278681"/>
    <lineage>
        <taxon>Eukaryota</taxon>
        <taxon>Fungi</taxon>
        <taxon>Fungi incertae sedis</taxon>
        <taxon>Olpidiomycota</taxon>
        <taxon>Olpidiomycotina</taxon>
        <taxon>Olpidiomycetes</taxon>
        <taxon>Olpidiales</taxon>
        <taxon>Olpidiaceae</taxon>
        <taxon>Olpidium</taxon>
    </lineage>
</organism>
<evidence type="ECO:0000313" key="3">
    <source>
        <dbReference type="Proteomes" id="UP000673691"/>
    </source>
</evidence>
<keyword evidence="3" id="KW-1185">Reference proteome</keyword>
<feature type="region of interest" description="Disordered" evidence="1">
    <location>
        <begin position="45"/>
        <end position="67"/>
    </location>
</feature>
<reference evidence="2 3" key="1">
    <citation type="journal article" name="Sci. Rep.">
        <title>Genome-scale phylogenetic analyses confirm Olpidium as the closest living zoosporic fungus to the non-flagellated, terrestrial fungi.</title>
        <authorList>
            <person name="Chang Y."/>
            <person name="Rochon D."/>
            <person name="Sekimoto S."/>
            <person name="Wang Y."/>
            <person name="Chovatia M."/>
            <person name="Sandor L."/>
            <person name="Salamov A."/>
            <person name="Grigoriev I.V."/>
            <person name="Stajich J.E."/>
            <person name="Spatafora J.W."/>
        </authorList>
    </citation>
    <scope>NUCLEOTIDE SEQUENCE [LARGE SCALE GENOMIC DNA]</scope>
    <source>
        <strain evidence="2">S191</strain>
    </source>
</reference>
<dbReference type="AlphaFoldDB" id="A0A8H7ZZQ4"/>
<dbReference type="EMBL" id="JAEFCI010002312">
    <property type="protein sequence ID" value="KAG5462316.1"/>
    <property type="molecule type" value="Genomic_DNA"/>
</dbReference>
<evidence type="ECO:0000256" key="1">
    <source>
        <dbReference type="SAM" id="MobiDB-lite"/>
    </source>
</evidence>
<comment type="caution">
    <text evidence="2">The sequence shown here is derived from an EMBL/GenBank/DDBJ whole genome shotgun (WGS) entry which is preliminary data.</text>
</comment>